<proteinExistence type="predicted"/>
<sequence>MSDVLYQIKNPGELPLPKPLVWFMYLMFSIPLLMIPMTLTEIPENPWLLVAYPFCFLPLGIMWLLKRLMGRYGITVGQDGRLEVMLPFKTDRFAPGTLKRVALHQTRMHMSGRVTTRTFLQLIGAQDKLLTHFDVAAFTQADVEGLLGALRQLDPQLPISHTQ</sequence>
<reference evidence="2 3" key="1">
    <citation type="submission" date="2018-03" db="EMBL/GenBank/DDBJ databases">
        <title>Ahniella affigens gen. nov., sp. nov., a gammaproteobacterium isolated from sandy soil near a stream.</title>
        <authorList>
            <person name="Ko Y."/>
            <person name="Kim J.-H."/>
        </authorList>
    </citation>
    <scope>NUCLEOTIDE SEQUENCE [LARGE SCALE GENOMIC DNA]</scope>
    <source>
        <strain evidence="2 3">D13</strain>
    </source>
</reference>
<keyword evidence="3" id="KW-1185">Reference proteome</keyword>
<evidence type="ECO:0000313" key="2">
    <source>
        <dbReference type="EMBL" id="AVP99431.1"/>
    </source>
</evidence>
<feature type="transmembrane region" description="Helical" evidence="1">
    <location>
        <begin position="45"/>
        <end position="65"/>
    </location>
</feature>
<dbReference type="Proteomes" id="UP000241074">
    <property type="component" value="Chromosome"/>
</dbReference>
<evidence type="ECO:0000256" key="1">
    <source>
        <dbReference type="SAM" id="Phobius"/>
    </source>
</evidence>
<dbReference type="EMBL" id="CP027860">
    <property type="protein sequence ID" value="AVP99431.1"/>
    <property type="molecule type" value="Genomic_DNA"/>
</dbReference>
<dbReference type="RefSeq" id="WP_106893349.1">
    <property type="nucleotide sequence ID" value="NZ_CP027860.1"/>
</dbReference>
<name>A0A2P1PX52_9GAMM</name>
<keyword evidence="1" id="KW-0472">Membrane</keyword>
<keyword evidence="1" id="KW-1133">Transmembrane helix</keyword>
<keyword evidence="1" id="KW-0812">Transmembrane</keyword>
<evidence type="ECO:0000313" key="3">
    <source>
        <dbReference type="Proteomes" id="UP000241074"/>
    </source>
</evidence>
<gene>
    <name evidence="2" type="ORF">C7S18_20655</name>
</gene>
<reference evidence="2 3" key="2">
    <citation type="submission" date="2018-03" db="EMBL/GenBank/DDBJ databases">
        <authorList>
            <person name="Keele B.F."/>
        </authorList>
    </citation>
    <scope>NUCLEOTIDE SEQUENCE [LARGE SCALE GENOMIC DNA]</scope>
    <source>
        <strain evidence="2 3">D13</strain>
    </source>
</reference>
<organism evidence="2 3">
    <name type="scientific">Ahniella affigens</name>
    <dbReference type="NCBI Taxonomy" id="2021234"/>
    <lineage>
        <taxon>Bacteria</taxon>
        <taxon>Pseudomonadati</taxon>
        <taxon>Pseudomonadota</taxon>
        <taxon>Gammaproteobacteria</taxon>
        <taxon>Lysobacterales</taxon>
        <taxon>Rhodanobacteraceae</taxon>
        <taxon>Ahniella</taxon>
    </lineage>
</organism>
<dbReference type="AlphaFoldDB" id="A0A2P1PX52"/>
<feature type="transmembrane region" description="Helical" evidence="1">
    <location>
        <begin position="20"/>
        <end position="39"/>
    </location>
</feature>
<protein>
    <recommendedName>
        <fullName evidence="4">DUF304 domain-containing protein</fullName>
    </recommendedName>
</protein>
<dbReference type="KEGG" id="xba:C7S18_20655"/>
<accession>A0A2P1PX52</accession>
<evidence type="ECO:0008006" key="4">
    <source>
        <dbReference type="Google" id="ProtNLM"/>
    </source>
</evidence>